<dbReference type="CDD" id="cd04301">
    <property type="entry name" value="NAT_SF"/>
    <property type="match status" value="1"/>
</dbReference>
<gene>
    <name evidence="2" type="ORF">CDQ84_12705</name>
</gene>
<dbReference type="EMBL" id="NIOJ01000034">
    <property type="protein sequence ID" value="PNT97708.1"/>
    <property type="molecule type" value="Genomic_DNA"/>
</dbReference>
<dbReference type="Gene3D" id="3.40.630.30">
    <property type="match status" value="1"/>
</dbReference>
<dbReference type="Proteomes" id="UP000236151">
    <property type="component" value="Unassembled WGS sequence"/>
</dbReference>
<proteinExistence type="predicted"/>
<dbReference type="SUPFAM" id="SSF55729">
    <property type="entry name" value="Acyl-CoA N-acyltransferases (Nat)"/>
    <property type="match status" value="1"/>
</dbReference>
<evidence type="ECO:0000259" key="1">
    <source>
        <dbReference type="PROSITE" id="PS51186"/>
    </source>
</evidence>
<sequence>MLDKSIPYIGVIMVKTDTTNYPRYELPGGFAFKGYQPGDEEKWAKLIFDSGLTDTLKEAEDIFEREFLKLPELLPKQCIFVVDGDGKAAATASLWPGEHFGKTLQRVHWVAASPDYQGKGLAKALMTKIMDVYNELGYKDFIYLATQTWSYKAINIYSQFGFLPYMGQKPVNWKADNYEENNRLAWKMIKEKLAGYGTANKLPSSSEK</sequence>
<dbReference type="KEGG" id="cthd:CDO33_11635"/>
<dbReference type="OrthoDB" id="9796171at2"/>
<feature type="domain" description="N-acetyltransferase" evidence="1">
    <location>
        <begin position="30"/>
        <end position="185"/>
    </location>
</feature>
<dbReference type="GO" id="GO:0016747">
    <property type="term" value="F:acyltransferase activity, transferring groups other than amino-acyl groups"/>
    <property type="evidence" value="ECO:0007669"/>
    <property type="project" value="InterPro"/>
</dbReference>
<protein>
    <recommendedName>
        <fullName evidence="1">N-acetyltransferase domain-containing protein</fullName>
    </recommendedName>
</protein>
<keyword evidence="3" id="KW-1185">Reference proteome</keyword>
<evidence type="ECO:0000313" key="2">
    <source>
        <dbReference type="EMBL" id="PNT97708.1"/>
    </source>
</evidence>
<dbReference type="InterPro" id="IPR000182">
    <property type="entry name" value="GNAT_dom"/>
</dbReference>
<comment type="caution">
    <text evidence="2">The sequence shown here is derived from an EMBL/GenBank/DDBJ whole genome shotgun (WGS) entry which is preliminary data.</text>
</comment>
<reference evidence="2 3" key="1">
    <citation type="submission" date="2017-06" db="EMBL/GenBank/DDBJ databases">
        <title>Investigating the central metabolism of Clostridium thermosuccinogenes.</title>
        <authorList>
            <person name="Koendjbiharie J.G."/>
            <person name="van Kranenburg R."/>
        </authorList>
    </citation>
    <scope>NUCLEOTIDE SEQUENCE [LARGE SCALE GENOMIC DNA]</scope>
    <source>
        <strain evidence="2 3">DSM 5806</strain>
    </source>
</reference>
<dbReference type="Pfam" id="PF00583">
    <property type="entry name" value="Acetyltransf_1"/>
    <property type="match status" value="1"/>
</dbReference>
<name>A0A2K2FBF2_9CLOT</name>
<dbReference type="PROSITE" id="PS51186">
    <property type="entry name" value="GNAT"/>
    <property type="match status" value="1"/>
</dbReference>
<dbReference type="AlphaFoldDB" id="A0A2K2FBF2"/>
<organism evidence="2 3">
    <name type="scientific">Clostridium thermosuccinogenes</name>
    <dbReference type="NCBI Taxonomy" id="84032"/>
    <lineage>
        <taxon>Bacteria</taxon>
        <taxon>Bacillati</taxon>
        <taxon>Bacillota</taxon>
        <taxon>Clostridia</taxon>
        <taxon>Eubacteriales</taxon>
        <taxon>Clostridiaceae</taxon>
        <taxon>Clostridium</taxon>
    </lineage>
</organism>
<accession>A0A2K2FBF2</accession>
<evidence type="ECO:0000313" key="3">
    <source>
        <dbReference type="Proteomes" id="UP000236151"/>
    </source>
</evidence>
<dbReference type="RefSeq" id="WP_103082104.1">
    <property type="nucleotide sequence ID" value="NZ_CP021850.1"/>
</dbReference>
<dbReference type="InterPro" id="IPR016181">
    <property type="entry name" value="Acyl_CoA_acyltransferase"/>
</dbReference>